<evidence type="ECO:0000259" key="2">
    <source>
        <dbReference type="Pfam" id="PF13391"/>
    </source>
</evidence>
<organism evidence="4 5">
    <name type="scientific">Steroidobacter agaridevorans</name>
    <dbReference type="NCBI Taxonomy" id="2695856"/>
    <lineage>
        <taxon>Bacteria</taxon>
        <taxon>Pseudomonadati</taxon>
        <taxon>Pseudomonadota</taxon>
        <taxon>Gammaproteobacteria</taxon>
        <taxon>Steroidobacterales</taxon>
        <taxon>Steroidobacteraceae</taxon>
        <taxon>Steroidobacter</taxon>
    </lineage>
</organism>
<accession>A0A829Y7I8</accession>
<dbReference type="EMBL" id="BLJN01000001">
    <property type="protein sequence ID" value="GFE79209.1"/>
    <property type="molecule type" value="Genomic_DNA"/>
</dbReference>
<feature type="domain" description="HNH nuclease" evidence="2">
    <location>
        <begin position="126"/>
        <end position="178"/>
    </location>
</feature>
<evidence type="ECO:0000259" key="3">
    <source>
        <dbReference type="Pfam" id="PF26345"/>
    </source>
</evidence>
<feature type="region of interest" description="Disordered" evidence="1">
    <location>
        <begin position="70"/>
        <end position="94"/>
    </location>
</feature>
<dbReference type="RefSeq" id="WP_198682984.1">
    <property type="nucleotide sequence ID" value="NZ_BLJN01000001.1"/>
</dbReference>
<evidence type="ECO:0008006" key="6">
    <source>
        <dbReference type="Google" id="ProtNLM"/>
    </source>
</evidence>
<dbReference type="Pfam" id="PF13391">
    <property type="entry name" value="HNH_2"/>
    <property type="match status" value="1"/>
</dbReference>
<name>A0A829Y7I8_9GAMM</name>
<keyword evidence="5" id="KW-1185">Reference proteome</keyword>
<protein>
    <recommendedName>
        <fullName evidence="6">HNH nuclease domain-containing protein</fullName>
    </recommendedName>
</protein>
<dbReference type="InterPro" id="IPR003615">
    <property type="entry name" value="HNH_nuc"/>
</dbReference>
<dbReference type="Pfam" id="PF26345">
    <property type="entry name" value="ScoMcrA_N"/>
    <property type="match status" value="1"/>
</dbReference>
<feature type="domain" description="ScoMcrA-like N-terminal head" evidence="3">
    <location>
        <begin position="13"/>
        <end position="68"/>
    </location>
</feature>
<evidence type="ECO:0000313" key="4">
    <source>
        <dbReference type="EMBL" id="GFE79209.1"/>
    </source>
</evidence>
<reference evidence="5" key="1">
    <citation type="submission" date="2020-01" db="EMBL/GenBank/DDBJ databases">
        <title>'Steroidobacter agaridevorans' sp. nov., agar-degrading bacteria isolated from rhizosphere soils.</title>
        <authorList>
            <person name="Ikenaga M."/>
            <person name="Kataoka M."/>
            <person name="Murouchi A."/>
            <person name="Katsuragi S."/>
            <person name="Sakai M."/>
        </authorList>
    </citation>
    <scope>NUCLEOTIDE SEQUENCE [LARGE SCALE GENOMIC DNA]</scope>
    <source>
        <strain evidence="5">YU21-B</strain>
    </source>
</reference>
<sequence>MRDALRRLSQGEAHPFDVSTGWDVVWEHARYPQKAVLGLAAGRLAERPLGPYDFKAGECRRILTRLGFAPVPKRSGGQESDDADDAAEADLRQRTGLGPTEKASLIRARRGQGIFRQNLERVEKRCRITGLRDRIHLRASHIKPWRSCSDHEKLDGNNGLLLSPHADHLLDRGFISFEDSGALLIADALDTRVLDQWRISQPRNASAFRAAQCKYLSYHREHIFLGRED</sequence>
<evidence type="ECO:0000313" key="5">
    <source>
        <dbReference type="Proteomes" id="UP000445000"/>
    </source>
</evidence>
<proteinExistence type="predicted"/>
<evidence type="ECO:0000256" key="1">
    <source>
        <dbReference type="SAM" id="MobiDB-lite"/>
    </source>
</evidence>
<gene>
    <name evidence="4" type="ORF">GCM10011487_12090</name>
</gene>
<comment type="caution">
    <text evidence="4">The sequence shown here is derived from an EMBL/GenBank/DDBJ whole genome shotgun (WGS) entry which is preliminary data.</text>
</comment>
<dbReference type="Proteomes" id="UP000445000">
    <property type="component" value="Unassembled WGS sequence"/>
</dbReference>
<feature type="compositionally biased region" description="Acidic residues" evidence="1">
    <location>
        <begin position="79"/>
        <end position="88"/>
    </location>
</feature>
<dbReference type="InterPro" id="IPR058807">
    <property type="entry name" value="ScoMcrA_N"/>
</dbReference>
<dbReference type="AlphaFoldDB" id="A0A829Y7I8"/>